<dbReference type="EMBL" id="GGFJ01012934">
    <property type="protein sequence ID" value="MBW62075.1"/>
    <property type="molecule type" value="Transcribed_RNA"/>
</dbReference>
<protein>
    <submittedName>
        <fullName evidence="3">Putative secreted protein</fullName>
    </submittedName>
</protein>
<organism evidence="3">
    <name type="scientific">Anopheles marajoara</name>
    <dbReference type="NCBI Taxonomy" id="58244"/>
    <lineage>
        <taxon>Eukaryota</taxon>
        <taxon>Metazoa</taxon>
        <taxon>Ecdysozoa</taxon>
        <taxon>Arthropoda</taxon>
        <taxon>Hexapoda</taxon>
        <taxon>Insecta</taxon>
        <taxon>Pterygota</taxon>
        <taxon>Neoptera</taxon>
        <taxon>Endopterygota</taxon>
        <taxon>Diptera</taxon>
        <taxon>Nematocera</taxon>
        <taxon>Culicoidea</taxon>
        <taxon>Culicidae</taxon>
        <taxon>Anophelinae</taxon>
        <taxon>Anopheles</taxon>
    </lineage>
</organism>
<reference evidence="3" key="1">
    <citation type="submission" date="2018-01" db="EMBL/GenBank/DDBJ databases">
        <title>An insight into the sialome of Amazonian anophelines.</title>
        <authorList>
            <person name="Ribeiro J.M."/>
            <person name="Scarpassa V."/>
            <person name="Calvo E."/>
        </authorList>
    </citation>
    <scope>NUCLEOTIDE SEQUENCE</scope>
    <source>
        <tissue evidence="3">Salivary glands</tissue>
    </source>
</reference>
<dbReference type="AlphaFoldDB" id="A0A2M4CA16"/>
<proteinExistence type="predicted"/>
<feature type="compositionally biased region" description="Low complexity" evidence="1">
    <location>
        <begin position="71"/>
        <end position="83"/>
    </location>
</feature>
<evidence type="ECO:0000256" key="2">
    <source>
        <dbReference type="SAM" id="SignalP"/>
    </source>
</evidence>
<feature type="chain" id="PRO_5014915114" evidence="2">
    <location>
        <begin position="24"/>
        <end position="91"/>
    </location>
</feature>
<evidence type="ECO:0000313" key="3">
    <source>
        <dbReference type="EMBL" id="MBW62075.1"/>
    </source>
</evidence>
<keyword evidence="2" id="KW-0732">Signal</keyword>
<feature type="region of interest" description="Disordered" evidence="1">
    <location>
        <begin position="64"/>
        <end position="91"/>
    </location>
</feature>
<sequence>MGCTAAPPLWCATSATSATVCVCLCVCDCLCTSDPHGVPSQEMGIVFTHRRNTERRAHLTSMEYPHSSGFTTTTTTTTATTTTVRATSDKQ</sequence>
<evidence type="ECO:0000256" key="1">
    <source>
        <dbReference type="SAM" id="MobiDB-lite"/>
    </source>
</evidence>
<feature type="signal peptide" evidence="2">
    <location>
        <begin position="1"/>
        <end position="23"/>
    </location>
</feature>
<accession>A0A2M4CA16</accession>
<name>A0A2M4CA16_9DIPT</name>